<protein>
    <submittedName>
        <fullName evidence="1">Uncharacterized protein</fullName>
    </submittedName>
</protein>
<comment type="caution">
    <text evidence="1">The sequence shown here is derived from an EMBL/GenBank/DDBJ whole genome shotgun (WGS) entry which is preliminary data.</text>
</comment>
<dbReference type="SUPFAM" id="SSF51658">
    <property type="entry name" value="Xylose isomerase-like"/>
    <property type="match status" value="1"/>
</dbReference>
<name>A0A369XMV3_9PROT</name>
<evidence type="ECO:0000313" key="2">
    <source>
        <dbReference type="Proteomes" id="UP000253831"/>
    </source>
</evidence>
<organism evidence="1 2">
    <name type="scientific">Candidatus Accumulibacter meliphilus</name>
    <dbReference type="NCBI Taxonomy" id="2211374"/>
    <lineage>
        <taxon>Bacteria</taxon>
        <taxon>Pseudomonadati</taxon>
        <taxon>Pseudomonadota</taxon>
        <taxon>Betaproteobacteria</taxon>
        <taxon>Candidatus Accumulibacter</taxon>
    </lineage>
</organism>
<proteinExistence type="predicted"/>
<evidence type="ECO:0000313" key="1">
    <source>
        <dbReference type="EMBL" id="RDE49779.1"/>
    </source>
</evidence>
<reference evidence="1 2" key="1">
    <citation type="submission" date="2018-05" db="EMBL/GenBank/DDBJ databases">
        <title>Integrated omic analyses show evidence that a Ca. Accumulibacter phosphatis strain performs denitrification under micro-aerobic conditions.</title>
        <authorList>
            <person name="Camejo P.Y."/>
            <person name="Katherine M.D."/>
            <person name="Daniel N.R."/>
        </authorList>
    </citation>
    <scope>NUCLEOTIDE SEQUENCE [LARGE SCALE GENOMIC DNA]</scope>
    <source>
        <strain evidence="1">UW-LDO-IC</strain>
    </source>
</reference>
<dbReference type="AlphaFoldDB" id="A0A369XMV3"/>
<gene>
    <name evidence="1" type="ORF">DVS81_14590</name>
</gene>
<dbReference type="Proteomes" id="UP000253831">
    <property type="component" value="Unassembled WGS sequence"/>
</dbReference>
<sequence length="133" mass="14526">MTDTEDCHAALCCRPERDGHEGRFLDRFAVAAVAGSCTAVEYLFPYEYAAAQTIRCLQANALRQVLFNALPSDWAGGERGAEFEIETHGRGSGLDAWRLTQHSVGLRPAQSVGCAGPRCGRGVTNWRREAGQR</sequence>
<accession>A0A369XMV3</accession>
<dbReference type="InterPro" id="IPR036237">
    <property type="entry name" value="Xyl_isomerase-like_sf"/>
</dbReference>
<dbReference type="Gene3D" id="3.20.20.150">
    <property type="entry name" value="Divalent-metal-dependent TIM barrel enzymes"/>
    <property type="match status" value="1"/>
</dbReference>
<dbReference type="EMBL" id="QPGA01000032">
    <property type="protein sequence ID" value="RDE49779.1"/>
    <property type="molecule type" value="Genomic_DNA"/>
</dbReference>